<evidence type="ECO:0000313" key="5">
    <source>
        <dbReference type="Proteomes" id="UP000294881"/>
    </source>
</evidence>
<keyword evidence="2" id="KW-1133">Transmembrane helix</keyword>
<feature type="domain" description="Phage tail tape measure protein" evidence="3">
    <location>
        <begin position="27"/>
        <end position="229"/>
    </location>
</feature>
<dbReference type="InterPro" id="IPR010090">
    <property type="entry name" value="Phage_tape_meas"/>
</dbReference>
<dbReference type="PANTHER" id="PTHR37813">
    <property type="entry name" value="FELS-2 PROPHAGE PROTEIN"/>
    <property type="match status" value="1"/>
</dbReference>
<feature type="transmembrane region" description="Helical" evidence="2">
    <location>
        <begin position="442"/>
        <end position="464"/>
    </location>
</feature>
<keyword evidence="5" id="KW-1185">Reference proteome</keyword>
<evidence type="ECO:0000259" key="3">
    <source>
        <dbReference type="Pfam" id="PF10145"/>
    </source>
</evidence>
<keyword evidence="2" id="KW-0812">Transmembrane</keyword>
<feature type="transmembrane region" description="Helical" evidence="2">
    <location>
        <begin position="394"/>
        <end position="416"/>
    </location>
</feature>
<protein>
    <submittedName>
        <fullName evidence="4">TP901 family phage tail tape measure protein</fullName>
    </submittedName>
</protein>
<dbReference type="Proteomes" id="UP000294881">
    <property type="component" value="Unassembled WGS sequence"/>
</dbReference>
<dbReference type="AlphaFoldDB" id="A0A4R2GJL2"/>
<sequence>MDFEDSMADVRKVVDFSTPAEFKKFQADVLEMSTRIPMAAKDLSAIVAAAGQSGFDKSVLLEFTELAAKVGVAFDISAGEAGTALAKLSTGLGLTIPQVGALADSMNHLSNNSAASAKDVLDVVRRVGATGKQFGFKATQVSAFAAAMVAAGSESDVAATSFRNMGLALTKGGGATKGQRGAYATLGLDSVKVAQRMQKDAVGQTLDVLERVNNLPKWQQAEVSNALFGSEARALGPLLTNLSLLRKVLGLVDKETKYLGSSQQEFEARAATFSNDLQLLRNRLNRVAVIIGTALIPALKKGMDLLEPVIDAFGRFADKNPGLVRALSLTAAALVSFRVAALAAQFAALQFKGALLQVAAVAMTAALACGRLVKAMLIAPVVGAVSAAFRGLRTAVVGYAAAAAVAGHGAALRMMLLGLLNPAKLAAGAIGLVTGALRVMKLALISTGIGAVLVAIGAAAVFIANNWRGMGQAAEAFGAAFQKAVAPVEPLLRPVISVVSTVYGWFSKLTGEIDASGEKWRAWGTAAGEAVGAAVLAITQFIQRAATWVSETAAAVANSATQMYQAGQAMVQSLWDGAVAKFNSFIEWVKGIPGRIRAAIGSIDLSNIIRLPSFGSTPAAPAPAGTRANGGPVSAGSPYLVGERGPELFVPPQSGRVESSGITRALRAATVAGAVAGPMAAPAMAQPANVTNTFHVTVTANTNASAREIADQVTRELGNKFRRTRDGTFADVI</sequence>
<organism evidence="4 5">
    <name type="scientific">Camelimonas lactis</name>
    <dbReference type="NCBI Taxonomy" id="659006"/>
    <lineage>
        <taxon>Bacteria</taxon>
        <taxon>Pseudomonadati</taxon>
        <taxon>Pseudomonadota</taxon>
        <taxon>Alphaproteobacteria</taxon>
        <taxon>Hyphomicrobiales</taxon>
        <taxon>Chelatococcaceae</taxon>
        <taxon>Camelimonas</taxon>
    </lineage>
</organism>
<name>A0A4R2GJL2_9HYPH</name>
<evidence type="ECO:0000313" key="4">
    <source>
        <dbReference type="EMBL" id="TCO07557.1"/>
    </source>
</evidence>
<dbReference type="PANTHER" id="PTHR37813:SF1">
    <property type="entry name" value="FELS-2 PROPHAGE PROTEIN"/>
    <property type="match status" value="1"/>
</dbReference>
<reference evidence="4 5" key="1">
    <citation type="submission" date="2019-03" db="EMBL/GenBank/DDBJ databases">
        <title>Genomic Encyclopedia of Type Strains, Phase IV (KMG-IV): sequencing the most valuable type-strain genomes for metagenomic binning, comparative biology and taxonomic classification.</title>
        <authorList>
            <person name="Goeker M."/>
        </authorList>
    </citation>
    <scope>NUCLEOTIDE SEQUENCE [LARGE SCALE GENOMIC DNA]</scope>
    <source>
        <strain evidence="4 5">DSM 22958</strain>
    </source>
</reference>
<evidence type="ECO:0000256" key="2">
    <source>
        <dbReference type="SAM" id="Phobius"/>
    </source>
</evidence>
<feature type="transmembrane region" description="Helical" evidence="2">
    <location>
        <begin position="354"/>
        <end position="373"/>
    </location>
</feature>
<dbReference type="Pfam" id="PF10145">
    <property type="entry name" value="PhageMin_Tail"/>
    <property type="match status" value="1"/>
</dbReference>
<keyword evidence="2" id="KW-0472">Membrane</keyword>
<gene>
    <name evidence="4" type="ORF">EV666_13114</name>
</gene>
<proteinExistence type="predicted"/>
<accession>A0A4R2GJL2</accession>
<keyword evidence="1" id="KW-1188">Viral release from host cell</keyword>
<dbReference type="NCBIfam" id="TIGR01760">
    <property type="entry name" value="tape_meas_TP901"/>
    <property type="match status" value="1"/>
</dbReference>
<dbReference type="EMBL" id="SLWL01000031">
    <property type="protein sequence ID" value="TCO07557.1"/>
    <property type="molecule type" value="Genomic_DNA"/>
</dbReference>
<evidence type="ECO:0000256" key="1">
    <source>
        <dbReference type="ARBA" id="ARBA00022612"/>
    </source>
</evidence>
<comment type="caution">
    <text evidence="4">The sequence shown here is derived from an EMBL/GenBank/DDBJ whole genome shotgun (WGS) entry which is preliminary data.</text>
</comment>